<dbReference type="EMBL" id="JAVDYB010000001">
    <property type="protein sequence ID" value="MDR7274272.1"/>
    <property type="molecule type" value="Genomic_DNA"/>
</dbReference>
<evidence type="ECO:0000313" key="2">
    <source>
        <dbReference type="EMBL" id="MDR7274272.1"/>
    </source>
</evidence>
<proteinExistence type="predicted"/>
<feature type="coiled-coil region" evidence="1">
    <location>
        <begin position="5"/>
        <end position="32"/>
    </location>
</feature>
<evidence type="ECO:0000313" key="3">
    <source>
        <dbReference type="Proteomes" id="UP001183643"/>
    </source>
</evidence>
<comment type="caution">
    <text evidence="2">The sequence shown here is derived from an EMBL/GenBank/DDBJ whole genome shotgun (WGS) entry which is preliminary data.</text>
</comment>
<sequence>MNDRAGNAQRELDAALAQLDAERAKLADLGEQIGSGSTVHTTKDRMLTVTLNGRGDLTKLAFNNPKYRQMAPAELGAAIVDAIAAARTEAMGKMDEMLGADLLPGISFKSLANGDIPLDQIVGNFMETALKALPADAISADDRARLKGEKH</sequence>
<dbReference type="AlphaFoldDB" id="A0AAE4C849"/>
<dbReference type="Gene3D" id="3.30.1310.10">
    <property type="entry name" value="Nucleoid-associated protein YbaB-like domain"/>
    <property type="match status" value="1"/>
</dbReference>
<accession>A0AAE4C849</accession>
<protein>
    <submittedName>
        <fullName evidence="2">DNA-binding protein YbaB</fullName>
    </submittedName>
</protein>
<evidence type="ECO:0000256" key="1">
    <source>
        <dbReference type="SAM" id="Coils"/>
    </source>
</evidence>
<dbReference type="InterPro" id="IPR036894">
    <property type="entry name" value="YbaB-like_sf"/>
</dbReference>
<keyword evidence="2" id="KW-0238">DNA-binding</keyword>
<gene>
    <name evidence="2" type="ORF">J2S41_001050</name>
</gene>
<organism evidence="2 3">
    <name type="scientific">Catenuloplanes atrovinosus</name>
    <dbReference type="NCBI Taxonomy" id="137266"/>
    <lineage>
        <taxon>Bacteria</taxon>
        <taxon>Bacillati</taxon>
        <taxon>Actinomycetota</taxon>
        <taxon>Actinomycetes</taxon>
        <taxon>Micromonosporales</taxon>
        <taxon>Micromonosporaceae</taxon>
        <taxon>Catenuloplanes</taxon>
    </lineage>
</organism>
<reference evidence="2" key="1">
    <citation type="submission" date="2023-07" db="EMBL/GenBank/DDBJ databases">
        <title>Sequencing the genomes of 1000 actinobacteria strains.</title>
        <authorList>
            <person name="Klenk H.-P."/>
        </authorList>
    </citation>
    <scope>NUCLEOTIDE SEQUENCE</scope>
    <source>
        <strain evidence="2">DSM 44707</strain>
    </source>
</reference>
<dbReference type="RefSeq" id="WP_310363741.1">
    <property type="nucleotide sequence ID" value="NZ_JAVDYB010000001.1"/>
</dbReference>
<name>A0AAE4C849_9ACTN</name>
<dbReference type="GO" id="GO:0003677">
    <property type="term" value="F:DNA binding"/>
    <property type="evidence" value="ECO:0007669"/>
    <property type="project" value="UniProtKB-KW"/>
</dbReference>
<dbReference type="InterPro" id="IPR004401">
    <property type="entry name" value="YbaB/EbfC"/>
</dbReference>
<keyword evidence="3" id="KW-1185">Reference proteome</keyword>
<dbReference type="Proteomes" id="UP001183643">
    <property type="component" value="Unassembled WGS sequence"/>
</dbReference>
<keyword evidence="1" id="KW-0175">Coiled coil</keyword>
<dbReference type="Pfam" id="PF02575">
    <property type="entry name" value="YbaB_DNA_bd"/>
    <property type="match status" value="1"/>
</dbReference>